<organism evidence="2 3">
    <name type="scientific">Orchesella dallaii</name>
    <dbReference type="NCBI Taxonomy" id="48710"/>
    <lineage>
        <taxon>Eukaryota</taxon>
        <taxon>Metazoa</taxon>
        <taxon>Ecdysozoa</taxon>
        <taxon>Arthropoda</taxon>
        <taxon>Hexapoda</taxon>
        <taxon>Collembola</taxon>
        <taxon>Entomobryomorpha</taxon>
        <taxon>Entomobryoidea</taxon>
        <taxon>Orchesellidae</taxon>
        <taxon>Orchesellinae</taxon>
        <taxon>Orchesella</taxon>
    </lineage>
</organism>
<feature type="region of interest" description="Disordered" evidence="1">
    <location>
        <begin position="1"/>
        <end position="20"/>
    </location>
</feature>
<evidence type="ECO:0000313" key="2">
    <source>
        <dbReference type="EMBL" id="CAL8105609.1"/>
    </source>
</evidence>
<accession>A0ABP1QKF5</accession>
<keyword evidence="3" id="KW-1185">Reference proteome</keyword>
<reference evidence="2 3" key="1">
    <citation type="submission" date="2024-08" db="EMBL/GenBank/DDBJ databases">
        <authorList>
            <person name="Cucini C."/>
            <person name="Frati F."/>
        </authorList>
    </citation>
    <scope>NUCLEOTIDE SEQUENCE [LARGE SCALE GENOMIC DNA]</scope>
</reference>
<evidence type="ECO:0000256" key="1">
    <source>
        <dbReference type="SAM" id="MobiDB-lite"/>
    </source>
</evidence>
<gene>
    <name evidence="2" type="ORF">ODALV1_LOCUS12125</name>
</gene>
<proteinExistence type="predicted"/>
<name>A0ABP1QKF5_9HEXA</name>
<protein>
    <submittedName>
        <fullName evidence="2">Uncharacterized protein</fullName>
    </submittedName>
</protein>
<comment type="caution">
    <text evidence="2">The sequence shown here is derived from an EMBL/GenBank/DDBJ whole genome shotgun (WGS) entry which is preliminary data.</text>
</comment>
<feature type="compositionally biased region" description="Polar residues" evidence="1">
    <location>
        <begin position="1"/>
        <end position="11"/>
    </location>
</feature>
<dbReference type="Proteomes" id="UP001642540">
    <property type="component" value="Unassembled WGS sequence"/>
</dbReference>
<evidence type="ECO:0000313" key="3">
    <source>
        <dbReference type="Proteomes" id="UP001642540"/>
    </source>
</evidence>
<dbReference type="EMBL" id="CAXLJM020000036">
    <property type="protein sequence ID" value="CAL8105609.1"/>
    <property type="molecule type" value="Genomic_DNA"/>
</dbReference>
<sequence length="162" mass="18756">MAGSSEMTQEDISWHKPDCPHRRFMEHDRERNLKTEASVRNNLQLKYLNAVIAKRAGRRRRRKTRRSVAPKPLKPEELAEVNKMVNEALDPNEAIKWYLDIQRKEFDEANLRFLQQCDCVNVTRSNVEETLAKTTGAVAESGVPIAKEEAVSDDDDNPFMRF</sequence>